<dbReference type="AlphaFoldDB" id="A0A2S8F8K3"/>
<organism evidence="1 2">
    <name type="scientific">Blastopirellula marina</name>
    <dbReference type="NCBI Taxonomy" id="124"/>
    <lineage>
        <taxon>Bacteria</taxon>
        <taxon>Pseudomonadati</taxon>
        <taxon>Planctomycetota</taxon>
        <taxon>Planctomycetia</taxon>
        <taxon>Pirellulales</taxon>
        <taxon>Pirellulaceae</taxon>
        <taxon>Blastopirellula</taxon>
    </lineage>
</organism>
<name>A0A2S8F8K3_9BACT</name>
<gene>
    <name evidence="1" type="ORF">C5Y83_28215</name>
</gene>
<dbReference type="EMBL" id="PUHY01000016">
    <property type="protein sequence ID" value="PQO28498.1"/>
    <property type="molecule type" value="Genomic_DNA"/>
</dbReference>
<evidence type="ECO:0000313" key="2">
    <source>
        <dbReference type="Proteomes" id="UP000238322"/>
    </source>
</evidence>
<evidence type="ECO:0008006" key="3">
    <source>
        <dbReference type="Google" id="ProtNLM"/>
    </source>
</evidence>
<protein>
    <recommendedName>
        <fullName evidence="3">Glycosyl transferase</fullName>
    </recommendedName>
</protein>
<accession>A0A2S8F8K3</accession>
<dbReference type="RefSeq" id="WP_105333167.1">
    <property type="nucleotide sequence ID" value="NZ_PUHY01000016.1"/>
</dbReference>
<comment type="caution">
    <text evidence="1">The sequence shown here is derived from an EMBL/GenBank/DDBJ whole genome shotgun (WGS) entry which is preliminary data.</text>
</comment>
<evidence type="ECO:0000313" key="1">
    <source>
        <dbReference type="EMBL" id="PQO28498.1"/>
    </source>
</evidence>
<dbReference type="OrthoDB" id="9776077at2"/>
<sequence length="267" mass="31627">MDVVYFLKHSPFDDFEIRYSLRSVAKHLPSVRKVWVFGDRPAFLSLDTWIVEHIPHETIAPVLGFPAPMTNFFQMLFASSLIPELHDEYLWFCDDFFLLKELPLESARTLRYLDNLDNTKNRGSGLWVDSLWRTYELLKRFNYPRLNFETHVPTYYRRKWPFEAYREFKDYVTDDRWFGMLGPTAILNHATARNELQPVSINDECSRAGFWGSCPNYDAIVEACDGKAFFNFDDGAFGEDVQRFLEERFPDPCRYEQSTMESLRKLK</sequence>
<dbReference type="Proteomes" id="UP000238322">
    <property type="component" value="Unassembled WGS sequence"/>
</dbReference>
<proteinExistence type="predicted"/>
<reference evidence="1 2" key="1">
    <citation type="submission" date="2018-02" db="EMBL/GenBank/DDBJ databases">
        <title>Comparative genomes isolates from brazilian mangrove.</title>
        <authorList>
            <person name="Araujo J.E."/>
            <person name="Taketani R.G."/>
            <person name="Silva M.C.P."/>
            <person name="Loureco M.V."/>
            <person name="Andreote F.D."/>
        </authorList>
    </citation>
    <scope>NUCLEOTIDE SEQUENCE [LARGE SCALE GENOMIC DNA]</scope>
    <source>
        <strain evidence="1 2">Hex-1 MGV</strain>
    </source>
</reference>